<dbReference type="Proteomes" id="UP000478183">
    <property type="component" value="Unassembled WGS sequence"/>
</dbReference>
<evidence type="ECO:0000313" key="3">
    <source>
        <dbReference type="Proteomes" id="UP000478183"/>
    </source>
</evidence>
<dbReference type="InterPro" id="IPR049625">
    <property type="entry name" value="Glyco_transf_61_cat"/>
</dbReference>
<keyword evidence="3" id="KW-1185">Reference proteome</keyword>
<feature type="domain" description="Glycosyltransferase 61 catalytic" evidence="1">
    <location>
        <begin position="30"/>
        <end position="202"/>
    </location>
</feature>
<proteinExistence type="predicted"/>
<dbReference type="GO" id="GO:0016757">
    <property type="term" value="F:glycosyltransferase activity"/>
    <property type="evidence" value="ECO:0007669"/>
    <property type="project" value="InterPro"/>
</dbReference>
<protein>
    <submittedName>
        <fullName evidence="2">DUF563 domain-containing protein</fullName>
    </submittedName>
</protein>
<gene>
    <name evidence="2" type="ORF">GL286_20610</name>
</gene>
<evidence type="ECO:0000259" key="1">
    <source>
        <dbReference type="Pfam" id="PF04577"/>
    </source>
</evidence>
<sequence length="338" mass="38168">MFVPTRGGDLSNLPHRSERVLFAGYYFNHYGHFITESLARLWALDQCGNVDKIIFVMGGVVPGQLRDGVIKTIIPENAPEIEIVEQACSFDEIIVPQSGFVIRKSFNENYWKWLRKLSADIMESDQHNSIDTPLYLSRSATPETRRYAYGEKELEAGLKKAGIRVVQPEKLSFSDQVKIVSEHKTVIGLEGSQLHSLLFTMGKKKSIQLDFRKVNPNYLLIDDMLGNEKHYPLLQLPEQYQKFILGRDNDEPYIFDPQKAAEAIGSALGIKIVAPELTQDTKKAFAASWINWWTRSAYNALTKSPMAKPLSAWGSPPRIWGLTGEQHRSNVACLLAAI</sequence>
<accession>A0A6L6JFZ0</accession>
<dbReference type="Pfam" id="PF04577">
    <property type="entry name" value="Glyco_transf_61"/>
    <property type="match status" value="1"/>
</dbReference>
<organism evidence="2 3">
    <name type="scientific">Paracoccus aestuariivivens</name>
    <dbReference type="NCBI Taxonomy" id="1820333"/>
    <lineage>
        <taxon>Bacteria</taxon>
        <taxon>Pseudomonadati</taxon>
        <taxon>Pseudomonadota</taxon>
        <taxon>Alphaproteobacteria</taxon>
        <taxon>Rhodobacterales</taxon>
        <taxon>Paracoccaceae</taxon>
        <taxon>Paracoccus</taxon>
    </lineage>
</organism>
<name>A0A6L6JFZ0_9RHOB</name>
<reference evidence="2 3" key="1">
    <citation type="submission" date="2019-11" db="EMBL/GenBank/DDBJ databases">
        <authorList>
            <person name="Dong K."/>
        </authorList>
    </citation>
    <scope>NUCLEOTIDE SEQUENCE [LARGE SCALE GENOMIC DNA]</scope>
    <source>
        <strain evidence="2 3">NBRC 111993</strain>
    </source>
</reference>
<dbReference type="RefSeq" id="WP_155097456.1">
    <property type="nucleotide sequence ID" value="NZ_WMIE01000027.1"/>
</dbReference>
<dbReference type="OrthoDB" id="7843421at2"/>
<comment type="caution">
    <text evidence="2">The sequence shown here is derived from an EMBL/GenBank/DDBJ whole genome shotgun (WGS) entry which is preliminary data.</text>
</comment>
<evidence type="ECO:0000313" key="2">
    <source>
        <dbReference type="EMBL" id="MTH80108.1"/>
    </source>
</evidence>
<dbReference type="AlphaFoldDB" id="A0A6L6JFZ0"/>
<dbReference type="EMBL" id="WMIE01000027">
    <property type="protein sequence ID" value="MTH80108.1"/>
    <property type="molecule type" value="Genomic_DNA"/>
</dbReference>